<gene>
    <name evidence="1" type="ORF">SAMN04488563_1657</name>
</gene>
<dbReference type="Proteomes" id="UP000182977">
    <property type="component" value="Chromosome I"/>
</dbReference>
<evidence type="ECO:0000313" key="1">
    <source>
        <dbReference type="EMBL" id="SDU42573.1"/>
    </source>
</evidence>
<dbReference type="EMBL" id="LT629791">
    <property type="protein sequence ID" value="SDU42573.1"/>
    <property type="molecule type" value="Genomic_DNA"/>
</dbReference>
<dbReference type="RefSeq" id="WP_046771230.1">
    <property type="nucleotide sequence ID" value="NZ_LBMC01000040.1"/>
</dbReference>
<name>A0A1H2IEQ6_9ACTN</name>
<dbReference type="OrthoDB" id="7596386at2"/>
<reference evidence="2" key="1">
    <citation type="submission" date="2016-10" db="EMBL/GenBank/DDBJ databases">
        <authorList>
            <person name="Varghese N."/>
            <person name="Submissions S."/>
        </authorList>
    </citation>
    <scope>NUCLEOTIDE SEQUENCE [LARGE SCALE GENOMIC DNA]</scope>
    <source>
        <strain evidence="2">DSM 45079</strain>
    </source>
</reference>
<evidence type="ECO:0000313" key="2">
    <source>
        <dbReference type="Proteomes" id="UP000182977"/>
    </source>
</evidence>
<dbReference type="AlphaFoldDB" id="A0A1H2IEQ6"/>
<protein>
    <recommendedName>
        <fullName evidence="3">Bacteriophage lambda head decoration protein D</fullName>
    </recommendedName>
</protein>
<accession>A0A1H2IEQ6</accession>
<sequence>MAKFAPDAVLDRPIDDVASSTRYTVLSGQPSNFAGIAALLLASTTVDAGDFTKSNGTVSGRRLTVAAQSGFNASATGQATHVALDDGTTLKYVTTLAEAQNVTEDNPLSLAAWDIEFEDPQ</sequence>
<evidence type="ECO:0008006" key="3">
    <source>
        <dbReference type="Google" id="ProtNLM"/>
    </source>
</evidence>
<organism evidence="1 2">
    <name type="scientific">Jiangella alkaliphila</name>
    <dbReference type="NCBI Taxonomy" id="419479"/>
    <lineage>
        <taxon>Bacteria</taxon>
        <taxon>Bacillati</taxon>
        <taxon>Actinomycetota</taxon>
        <taxon>Actinomycetes</taxon>
        <taxon>Jiangellales</taxon>
        <taxon>Jiangellaceae</taxon>
        <taxon>Jiangella</taxon>
    </lineage>
</organism>
<dbReference type="STRING" id="419479.SAMN04488563_1657"/>
<proteinExistence type="predicted"/>
<keyword evidence="2" id="KW-1185">Reference proteome</keyword>